<dbReference type="SUPFAM" id="SSF47413">
    <property type="entry name" value="lambda repressor-like DNA-binding domains"/>
    <property type="match status" value="1"/>
</dbReference>
<name>A0A7Y9J8V8_9ACTN</name>
<gene>
    <name evidence="3" type="ORF">BJZ21_000035</name>
    <name evidence="4" type="ORF">BJZ21_004067</name>
</gene>
<dbReference type="PROSITE" id="PS50943">
    <property type="entry name" value="HTH_CROC1"/>
    <property type="match status" value="1"/>
</dbReference>
<feature type="region of interest" description="Disordered" evidence="1">
    <location>
        <begin position="109"/>
        <end position="146"/>
    </location>
</feature>
<feature type="domain" description="HTH cro/C1-type" evidence="2">
    <location>
        <begin position="13"/>
        <end position="68"/>
    </location>
</feature>
<feature type="compositionally biased region" description="Basic and acidic residues" evidence="1">
    <location>
        <begin position="131"/>
        <end position="146"/>
    </location>
</feature>
<dbReference type="EMBL" id="JACCBG010000001">
    <property type="protein sequence ID" value="NYD43984.1"/>
    <property type="molecule type" value="Genomic_DNA"/>
</dbReference>
<dbReference type="Proteomes" id="UP000535511">
    <property type="component" value="Unassembled WGS sequence"/>
</dbReference>
<evidence type="ECO:0000256" key="1">
    <source>
        <dbReference type="SAM" id="MobiDB-lite"/>
    </source>
</evidence>
<evidence type="ECO:0000313" key="5">
    <source>
        <dbReference type="Proteomes" id="UP000535511"/>
    </source>
</evidence>
<organism evidence="3 5">
    <name type="scientific">Nocardioides panaciterrulae</name>
    <dbReference type="NCBI Taxonomy" id="661492"/>
    <lineage>
        <taxon>Bacteria</taxon>
        <taxon>Bacillati</taxon>
        <taxon>Actinomycetota</taxon>
        <taxon>Actinomycetes</taxon>
        <taxon>Propionibacteriales</taxon>
        <taxon>Nocardioidaceae</taxon>
        <taxon>Nocardioides</taxon>
    </lineage>
</organism>
<evidence type="ECO:0000313" key="3">
    <source>
        <dbReference type="EMBL" id="NYD39952.1"/>
    </source>
</evidence>
<dbReference type="EMBL" id="JACCBG010000001">
    <property type="protein sequence ID" value="NYD39952.1"/>
    <property type="molecule type" value="Genomic_DNA"/>
</dbReference>
<comment type="caution">
    <text evidence="3">The sequence shown here is derived from an EMBL/GenBank/DDBJ whole genome shotgun (WGS) entry which is preliminary data.</text>
</comment>
<dbReference type="AlphaFoldDB" id="A0A7Y9J8V8"/>
<evidence type="ECO:0000313" key="4">
    <source>
        <dbReference type="EMBL" id="NYD43984.1"/>
    </source>
</evidence>
<dbReference type="InterPro" id="IPR001387">
    <property type="entry name" value="Cro/C1-type_HTH"/>
</dbReference>
<dbReference type="InterPro" id="IPR010982">
    <property type="entry name" value="Lambda_DNA-bd_dom_sf"/>
</dbReference>
<protein>
    <submittedName>
        <fullName evidence="3">Transcriptional regulator with XRE-family HTH domain</fullName>
    </submittedName>
</protein>
<keyword evidence="5" id="KW-1185">Reference proteome</keyword>
<accession>A0A7Y9J8V8</accession>
<dbReference type="Pfam" id="PF01381">
    <property type="entry name" value="HTH_3"/>
    <property type="match status" value="1"/>
</dbReference>
<reference evidence="3 5" key="1">
    <citation type="submission" date="2020-07" db="EMBL/GenBank/DDBJ databases">
        <title>Sequencing the genomes of 1000 actinobacteria strains.</title>
        <authorList>
            <person name="Klenk H.-P."/>
        </authorList>
    </citation>
    <scope>NUCLEOTIDE SEQUENCE [LARGE SCALE GENOMIC DNA]</scope>
    <source>
        <strain evidence="3 5">DSM 21350</strain>
    </source>
</reference>
<dbReference type="Gene3D" id="1.10.260.40">
    <property type="entry name" value="lambda repressor-like DNA-binding domains"/>
    <property type="match status" value="1"/>
</dbReference>
<dbReference type="SMART" id="SM00530">
    <property type="entry name" value="HTH_XRE"/>
    <property type="match status" value="1"/>
</dbReference>
<dbReference type="RefSeq" id="WP_179661903.1">
    <property type="nucleotide sequence ID" value="NZ_JACCBG010000001.1"/>
</dbReference>
<proteinExistence type="predicted"/>
<dbReference type="CDD" id="cd00093">
    <property type="entry name" value="HTH_XRE"/>
    <property type="match status" value="1"/>
</dbReference>
<evidence type="ECO:0000259" key="2">
    <source>
        <dbReference type="PROSITE" id="PS50943"/>
    </source>
</evidence>
<sequence length="146" mass="16322">MDAHERRAWGPLIREARKAQKIDQEELAQMAGTTRRTIGSIERGDTTAQTDVLKRILTALGLTQSLELDPDVRNFVAMLGPLLQRLATDERARLMPAIVELVADALQGDASAEPTPIRARRPMFSFDEADQAARDEDREKPRMGDE</sequence>
<dbReference type="GO" id="GO:0003677">
    <property type="term" value="F:DNA binding"/>
    <property type="evidence" value="ECO:0007669"/>
    <property type="project" value="InterPro"/>
</dbReference>